<sequence length="887" mass="101352">MALKSNNFDNSVCSGDGRGGEVDPDDNNKNDKYHVFHDEMINLRDIIMTGNAPITEQDEDEASHEAQQGRDLLNDFLSIFETLRQFVLLHSKHPVEESGENNDDNYNTELSDIANRLSDEAQNLLELASENSKETLEILQKVIVQYANILSINNCDSVLDHEDLIAFVGALNNVTYTIDFNNLLENDYDFARKIFYSSFDICSLPGFMEFLQNQCSIQLATTWARLLTVLLLTSQQAAGYVTFVKNDLKQQEPLLKVIAKYIDDFFVAGAGTLASLISTMDNPLPSQGLNTDALLNLLWTLCDKTILVPNFINTNYHELTLKWINMECLQYEYQRPVISILHNLARHDRGADALTKCNAIQVLGEFKKRVLDPDQELYPEMNLLYCMTISLLSDPKENKGDAKSMHKILDKLLQTAMDASQTKNFKSGGFHISEPIIVLTKLSVHDEILKYILNEARVNKPSSITSVVQFFCEVLMRFRGALANDDEYEQITLTAVFNIVWSISFHDEYVDELKSNSKFMLTLKSLINDDGEALVDQYVPQHMSSVKKAGNGILWNLDENNPARTGQSTTTPAGNLPACEPQVTSGKNNRSLVMVSYSHADTKFCQQLVNALKKDNRFDIWVDFAYCHTEDLWEEIGQAIEKADVVLFLMTKDYYDSKSCRQEVMYAKDSLKKRFIPIYVQKEFVATGWLGIRVVGPQYIRFGKKPFDDTVPELIELILDDVKNEKVAPPVHNEKSQKSVTDDTTHPVVDDKLTTPLQKASQKESEKQDEDNVKMNNNIKLQSKSIDKWSSEEISLWFRENHIRSELKDLYEFYSGYDLLFYAEGLKPDWQQEYADIRDRYSKKYDKPLYRDQFVLLVSAMHRLQTQYGPKPNQNLKTKSSSTCTII</sequence>
<dbReference type="AlphaFoldDB" id="A0A8S2D2E5"/>
<dbReference type="PANTHER" id="PTHR46270:SF2">
    <property type="entry name" value="TIR DOMAIN-CONTAINING PROTEIN"/>
    <property type="match status" value="1"/>
</dbReference>
<dbReference type="Gene3D" id="3.40.50.10140">
    <property type="entry name" value="Toll/interleukin-1 receptor homology (TIR) domain"/>
    <property type="match status" value="1"/>
</dbReference>
<accession>A0A8S2D2E5</accession>
<feature type="domain" description="TIR" evidence="3">
    <location>
        <begin position="589"/>
        <end position="726"/>
    </location>
</feature>
<dbReference type="Proteomes" id="UP000682733">
    <property type="component" value="Unassembled WGS sequence"/>
</dbReference>
<dbReference type="PANTHER" id="PTHR46270">
    <property type="entry name" value="ARMADILLO-TYPE FOLD-RELATED"/>
    <property type="match status" value="1"/>
</dbReference>
<comment type="caution">
    <text evidence="4">The sequence shown here is derived from an EMBL/GenBank/DDBJ whole genome shotgun (WGS) entry which is preliminary data.</text>
</comment>
<dbReference type="PROSITE" id="PS50104">
    <property type="entry name" value="TIR"/>
    <property type="match status" value="1"/>
</dbReference>
<evidence type="ECO:0000313" key="4">
    <source>
        <dbReference type="EMBL" id="CAF0787156.1"/>
    </source>
</evidence>
<evidence type="ECO:0000313" key="5">
    <source>
        <dbReference type="EMBL" id="CAF3569468.1"/>
    </source>
</evidence>
<dbReference type="InterPro" id="IPR016024">
    <property type="entry name" value="ARM-type_fold"/>
</dbReference>
<keyword evidence="1" id="KW-0175">Coiled coil</keyword>
<gene>
    <name evidence="4" type="ORF">OVA965_LOCUS3937</name>
    <name evidence="5" type="ORF">TMI583_LOCUS3935</name>
</gene>
<proteinExistence type="predicted"/>
<dbReference type="EMBL" id="CAJOBA010000995">
    <property type="protein sequence ID" value="CAF3569468.1"/>
    <property type="molecule type" value="Genomic_DNA"/>
</dbReference>
<evidence type="ECO:0000256" key="1">
    <source>
        <dbReference type="SAM" id="Coils"/>
    </source>
</evidence>
<evidence type="ECO:0000313" key="6">
    <source>
        <dbReference type="Proteomes" id="UP000677228"/>
    </source>
</evidence>
<dbReference type="SUPFAM" id="SSF48371">
    <property type="entry name" value="ARM repeat"/>
    <property type="match status" value="1"/>
</dbReference>
<reference evidence="4" key="1">
    <citation type="submission" date="2021-02" db="EMBL/GenBank/DDBJ databases">
        <authorList>
            <person name="Nowell W R."/>
        </authorList>
    </citation>
    <scope>NUCLEOTIDE SEQUENCE</scope>
</reference>
<dbReference type="EMBL" id="CAJNOK010000995">
    <property type="protein sequence ID" value="CAF0787156.1"/>
    <property type="molecule type" value="Genomic_DNA"/>
</dbReference>
<name>A0A8S2D2E5_9BILA</name>
<feature type="region of interest" description="Disordered" evidence="2">
    <location>
        <begin position="728"/>
        <end position="774"/>
    </location>
</feature>
<feature type="compositionally biased region" description="Basic and acidic residues" evidence="2">
    <location>
        <begin position="728"/>
        <end position="753"/>
    </location>
</feature>
<protein>
    <recommendedName>
        <fullName evidence="3">TIR domain-containing protein</fullName>
    </recommendedName>
</protein>
<feature type="compositionally biased region" description="Basic and acidic residues" evidence="2">
    <location>
        <begin position="18"/>
        <end position="31"/>
    </location>
</feature>
<dbReference type="SUPFAM" id="SSF52200">
    <property type="entry name" value="Toll/Interleukin receptor TIR domain"/>
    <property type="match status" value="1"/>
</dbReference>
<dbReference type="Proteomes" id="UP000677228">
    <property type="component" value="Unassembled WGS sequence"/>
</dbReference>
<feature type="compositionally biased region" description="Basic and acidic residues" evidence="2">
    <location>
        <begin position="761"/>
        <end position="773"/>
    </location>
</feature>
<evidence type="ECO:0000259" key="3">
    <source>
        <dbReference type="PROSITE" id="PS50104"/>
    </source>
</evidence>
<dbReference type="InterPro" id="IPR000157">
    <property type="entry name" value="TIR_dom"/>
</dbReference>
<feature type="compositionally biased region" description="Polar residues" evidence="2">
    <location>
        <begin position="1"/>
        <end position="13"/>
    </location>
</feature>
<dbReference type="GO" id="GO:0007165">
    <property type="term" value="P:signal transduction"/>
    <property type="evidence" value="ECO:0007669"/>
    <property type="project" value="InterPro"/>
</dbReference>
<dbReference type="InterPro" id="IPR035897">
    <property type="entry name" value="Toll_tir_struct_dom_sf"/>
</dbReference>
<feature type="coiled-coil region" evidence="1">
    <location>
        <begin position="107"/>
        <end position="134"/>
    </location>
</feature>
<dbReference type="Pfam" id="PF13676">
    <property type="entry name" value="TIR_2"/>
    <property type="match status" value="1"/>
</dbReference>
<evidence type="ECO:0000256" key="2">
    <source>
        <dbReference type="SAM" id="MobiDB-lite"/>
    </source>
</evidence>
<feature type="region of interest" description="Disordered" evidence="2">
    <location>
        <begin position="1"/>
        <end position="31"/>
    </location>
</feature>
<organism evidence="4 6">
    <name type="scientific">Didymodactylos carnosus</name>
    <dbReference type="NCBI Taxonomy" id="1234261"/>
    <lineage>
        <taxon>Eukaryota</taxon>
        <taxon>Metazoa</taxon>
        <taxon>Spiralia</taxon>
        <taxon>Gnathifera</taxon>
        <taxon>Rotifera</taxon>
        <taxon>Eurotatoria</taxon>
        <taxon>Bdelloidea</taxon>
        <taxon>Philodinida</taxon>
        <taxon>Philodinidae</taxon>
        <taxon>Didymodactylos</taxon>
    </lineage>
</organism>